<dbReference type="PRINTS" id="PR01836">
    <property type="entry name" value="MGATPASE"/>
</dbReference>
<dbReference type="Pfam" id="PF00689">
    <property type="entry name" value="Cation_ATPase_C"/>
    <property type="match status" value="1"/>
</dbReference>
<protein>
    <recommendedName>
        <fullName evidence="5">Magnesium-transporting ATPase, P-type 1</fullName>
        <ecNumber evidence="4">7.2.2.14</ecNumber>
    </recommendedName>
    <alternativeName>
        <fullName evidence="16">Mg(2+) transport ATPase, P-type 1</fullName>
    </alternativeName>
</protein>
<dbReference type="SMART" id="SM00831">
    <property type="entry name" value="Cation_ATPase_N"/>
    <property type="match status" value="1"/>
</dbReference>
<dbReference type="OrthoDB" id="1521937at2"/>
<evidence type="ECO:0000313" key="20">
    <source>
        <dbReference type="EMBL" id="OIN61067.1"/>
    </source>
</evidence>
<dbReference type="InterPro" id="IPR008250">
    <property type="entry name" value="ATPase_P-typ_transduc_dom_A_sf"/>
</dbReference>
<evidence type="ECO:0000259" key="19">
    <source>
        <dbReference type="SMART" id="SM00831"/>
    </source>
</evidence>
<feature type="transmembrane region" description="Helical" evidence="18">
    <location>
        <begin position="92"/>
        <end position="108"/>
    </location>
</feature>
<evidence type="ECO:0000256" key="12">
    <source>
        <dbReference type="ARBA" id="ARBA00022842"/>
    </source>
</evidence>
<evidence type="ECO:0000313" key="21">
    <source>
        <dbReference type="Proteomes" id="UP000181790"/>
    </source>
</evidence>
<dbReference type="Proteomes" id="UP000181790">
    <property type="component" value="Unassembled WGS sequence"/>
</dbReference>
<evidence type="ECO:0000256" key="17">
    <source>
        <dbReference type="ARBA" id="ARBA00047295"/>
    </source>
</evidence>
<feature type="transmembrane region" description="Helical" evidence="18">
    <location>
        <begin position="281"/>
        <end position="304"/>
    </location>
</feature>
<dbReference type="EC" id="7.2.2.14" evidence="4"/>
<dbReference type="EMBL" id="MORL01000001">
    <property type="protein sequence ID" value="OIN61067.1"/>
    <property type="molecule type" value="Genomic_DNA"/>
</dbReference>
<keyword evidence="7" id="KW-0997">Cell inner membrane</keyword>
<dbReference type="InterPro" id="IPR023214">
    <property type="entry name" value="HAD_sf"/>
</dbReference>
<feature type="transmembrane region" description="Helical" evidence="18">
    <location>
        <begin position="251"/>
        <end position="269"/>
    </location>
</feature>
<name>A0A1S2VQK2_9BACT</name>
<dbReference type="SUPFAM" id="SSF81653">
    <property type="entry name" value="Calcium ATPase, transduction domain A"/>
    <property type="match status" value="1"/>
</dbReference>
<dbReference type="GO" id="GO:0016887">
    <property type="term" value="F:ATP hydrolysis activity"/>
    <property type="evidence" value="ECO:0007669"/>
    <property type="project" value="InterPro"/>
</dbReference>
<evidence type="ECO:0000256" key="4">
    <source>
        <dbReference type="ARBA" id="ARBA00012786"/>
    </source>
</evidence>
<comment type="catalytic activity">
    <reaction evidence="17">
        <text>Mg(2+)(out) + ATP + H2O = Mg(2+)(in) + ADP + phosphate + H(+)</text>
        <dbReference type="Rhea" id="RHEA:10260"/>
        <dbReference type="ChEBI" id="CHEBI:15377"/>
        <dbReference type="ChEBI" id="CHEBI:15378"/>
        <dbReference type="ChEBI" id="CHEBI:18420"/>
        <dbReference type="ChEBI" id="CHEBI:30616"/>
        <dbReference type="ChEBI" id="CHEBI:43474"/>
        <dbReference type="ChEBI" id="CHEBI:456216"/>
        <dbReference type="EC" id="7.2.2.14"/>
    </reaction>
</comment>
<dbReference type="Gene3D" id="1.20.1110.10">
    <property type="entry name" value="Calcium-transporting ATPase, transmembrane domain"/>
    <property type="match status" value="1"/>
</dbReference>
<evidence type="ECO:0000256" key="1">
    <source>
        <dbReference type="ARBA" id="ARBA00003954"/>
    </source>
</evidence>
<comment type="subcellular location">
    <subcellularLocation>
        <location evidence="2">Cell inner membrane</location>
        <topology evidence="2">Multi-pass membrane protein</topology>
    </subcellularLocation>
</comment>
<dbReference type="Pfam" id="PF00690">
    <property type="entry name" value="Cation_ATPase_N"/>
    <property type="match status" value="1"/>
</dbReference>
<feature type="transmembrane region" description="Helical" evidence="18">
    <location>
        <begin position="820"/>
        <end position="842"/>
    </location>
</feature>
<keyword evidence="12" id="KW-0460">Magnesium</keyword>
<dbReference type="Gene3D" id="3.40.1110.10">
    <property type="entry name" value="Calcium-transporting ATPase, cytoplasmic domain N"/>
    <property type="match status" value="1"/>
</dbReference>
<dbReference type="SUPFAM" id="SSF81665">
    <property type="entry name" value="Calcium ATPase, transmembrane domain M"/>
    <property type="match status" value="1"/>
</dbReference>
<dbReference type="InterPro" id="IPR023298">
    <property type="entry name" value="ATPase_P-typ_TM_dom_sf"/>
</dbReference>
<dbReference type="GO" id="GO:0005524">
    <property type="term" value="F:ATP binding"/>
    <property type="evidence" value="ECO:0007669"/>
    <property type="project" value="UniProtKB-KW"/>
</dbReference>
<comment type="function">
    <text evidence="1">Mediates magnesium influx to the cytosol.</text>
</comment>
<dbReference type="InterPro" id="IPR018303">
    <property type="entry name" value="ATPase_P-typ_P_site"/>
</dbReference>
<keyword evidence="14 18" id="KW-1133">Transmembrane helix</keyword>
<dbReference type="InterPro" id="IPR059000">
    <property type="entry name" value="ATPase_P-type_domA"/>
</dbReference>
<evidence type="ECO:0000256" key="10">
    <source>
        <dbReference type="ARBA" id="ARBA00022741"/>
    </source>
</evidence>
<evidence type="ECO:0000256" key="3">
    <source>
        <dbReference type="ARBA" id="ARBA00008746"/>
    </source>
</evidence>
<dbReference type="Pfam" id="PF00122">
    <property type="entry name" value="E1-E2_ATPase"/>
    <property type="match status" value="1"/>
</dbReference>
<evidence type="ECO:0000256" key="18">
    <source>
        <dbReference type="SAM" id="Phobius"/>
    </source>
</evidence>
<dbReference type="NCBIfam" id="TIGR01524">
    <property type="entry name" value="ATPase-IIIB_Mg"/>
    <property type="match status" value="1"/>
</dbReference>
<accession>A0A1S2VQK2</accession>
<evidence type="ECO:0000256" key="6">
    <source>
        <dbReference type="ARBA" id="ARBA00022475"/>
    </source>
</evidence>
<evidence type="ECO:0000256" key="11">
    <source>
        <dbReference type="ARBA" id="ARBA00022840"/>
    </source>
</evidence>
<evidence type="ECO:0000256" key="13">
    <source>
        <dbReference type="ARBA" id="ARBA00022967"/>
    </source>
</evidence>
<keyword evidence="8" id="KW-0597">Phosphoprotein</keyword>
<organism evidence="20 21">
    <name type="scientific">Arsenicibacter rosenii</name>
    <dbReference type="NCBI Taxonomy" id="1750698"/>
    <lineage>
        <taxon>Bacteria</taxon>
        <taxon>Pseudomonadati</taxon>
        <taxon>Bacteroidota</taxon>
        <taxon>Cytophagia</taxon>
        <taxon>Cytophagales</taxon>
        <taxon>Spirosomataceae</taxon>
        <taxon>Arsenicibacter</taxon>
    </lineage>
</organism>
<dbReference type="SFLD" id="SFLDS00003">
    <property type="entry name" value="Haloacid_Dehalogenase"/>
    <property type="match status" value="1"/>
</dbReference>
<dbReference type="Gene3D" id="2.70.150.10">
    <property type="entry name" value="Calcium-transporting ATPase, cytoplasmic transduction domain A"/>
    <property type="match status" value="1"/>
</dbReference>
<keyword evidence="15 18" id="KW-0472">Membrane</keyword>
<feature type="transmembrane region" description="Helical" evidence="18">
    <location>
        <begin position="61"/>
        <end position="86"/>
    </location>
</feature>
<feature type="transmembrane region" description="Helical" evidence="18">
    <location>
        <begin position="724"/>
        <end position="746"/>
    </location>
</feature>
<dbReference type="InterPro" id="IPR036412">
    <property type="entry name" value="HAD-like_sf"/>
</dbReference>
<dbReference type="SUPFAM" id="SSF56784">
    <property type="entry name" value="HAD-like"/>
    <property type="match status" value="1"/>
</dbReference>
<dbReference type="SFLD" id="SFLDG00002">
    <property type="entry name" value="C1.7:_P-type_atpase_like"/>
    <property type="match status" value="1"/>
</dbReference>
<evidence type="ECO:0000256" key="9">
    <source>
        <dbReference type="ARBA" id="ARBA00022692"/>
    </source>
</evidence>
<dbReference type="SFLD" id="SFLDF00027">
    <property type="entry name" value="p-type_atpase"/>
    <property type="match status" value="1"/>
</dbReference>
<gene>
    <name evidence="20" type="ORF">BLX24_03050</name>
</gene>
<dbReference type="Pfam" id="PF13246">
    <property type="entry name" value="Cation_ATPase"/>
    <property type="match status" value="1"/>
</dbReference>
<feature type="transmembrane region" description="Helical" evidence="18">
    <location>
        <begin position="787"/>
        <end position="808"/>
    </location>
</feature>
<reference evidence="20 21" key="1">
    <citation type="submission" date="2016-10" db="EMBL/GenBank/DDBJ databases">
        <title>Arsenicibacter rosenii gen. nov., sp. nov., an efficient arsenic-methylating bacterium isolated from an arsenic-contaminated paddy soil.</title>
        <authorList>
            <person name="Huang K."/>
        </authorList>
    </citation>
    <scope>NUCLEOTIDE SEQUENCE [LARGE SCALE GENOMIC DNA]</scope>
    <source>
        <strain evidence="20 21">SM-1</strain>
    </source>
</reference>
<dbReference type="NCBIfam" id="TIGR01494">
    <property type="entry name" value="ATPase_P-type"/>
    <property type="match status" value="2"/>
</dbReference>
<dbReference type="AlphaFoldDB" id="A0A1S2VQK2"/>
<comment type="caution">
    <text evidence="20">The sequence shown here is derived from an EMBL/GenBank/DDBJ whole genome shotgun (WGS) entry which is preliminary data.</text>
</comment>
<dbReference type="InterPro" id="IPR023299">
    <property type="entry name" value="ATPase_P-typ_cyto_dom_N"/>
</dbReference>
<dbReference type="PANTHER" id="PTHR42861">
    <property type="entry name" value="CALCIUM-TRANSPORTING ATPASE"/>
    <property type="match status" value="1"/>
</dbReference>
<feature type="domain" description="Cation-transporting P-type ATPase N-terminal" evidence="19">
    <location>
        <begin position="15"/>
        <end position="88"/>
    </location>
</feature>
<evidence type="ECO:0000256" key="16">
    <source>
        <dbReference type="ARBA" id="ARBA00029806"/>
    </source>
</evidence>
<comment type="similarity">
    <text evidence="3">Belongs to the cation transport ATPase (P-type) (TC 3.A.3) family. Type IIIB subfamily.</text>
</comment>
<keyword evidence="6" id="KW-1003">Cell membrane</keyword>
<evidence type="ECO:0000256" key="5">
    <source>
        <dbReference type="ARBA" id="ARBA00013555"/>
    </source>
</evidence>
<keyword evidence="10" id="KW-0547">Nucleotide-binding</keyword>
<dbReference type="InterPro" id="IPR004014">
    <property type="entry name" value="ATPase_P-typ_cation-transptr_N"/>
</dbReference>
<keyword evidence="13" id="KW-1278">Translocase</keyword>
<dbReference type="InterPro" id="IPR044492">
    <property type="entry name" value="P_typ_ATPase_HD_dom"/>
</dbReference>
<sequence length="852" mass="92378">MDSSRSAGTVEDVDAFWSADPQDLLRRLTTTAAGLSTPQAEQIRRTSGVNQLQTTRKSSCIGLLLSQFKGPVSIILLAAAVLSAFLGDTTDAIIIFIIILVSGLLGFWQEKGASDAMQDLLSIVTVKALVFRDGQPVSLPTEQLVPGDIIQLRAGDLIPADCYLLDANELYVNEATLTGETYPVDKLPGITPADTPIARRQNALFMGSHVVSGSGKAVVVHTGIQTELGHIANRISAAPPETGFERGVRHFGYMLMQITLVLVMLIFAVNVGLHKPALNAFMFSLAIAVGLTPQLLPAIISINLSKGAGRMARQQVIIKRLSAIENIGSMNILCSDKTGTLTEGNVKVDRIMAINGQVFPKAQLLAKINAQLQQGFRNPIDEAILSADATDVAGYPRLDEIPYDFIRKRLTILTELDGQYVMSTKGAVQQILSICVNADNGSGRLVPIADVQAQIDALYHQLSSQGFRTLGIATKIISGKPEIDKPDEAGMTFLGLITLFDPPKAGIQQTLNELSGLGIQLKMITGDNALVAASAAARMGIHTPEVLTGSMIRQLSPEALRHKVRHTSVFAEVEPNQKESLIRALQQAGFVVGYIGDGINDASALHAADVGISVDTAVDVAKESADIVLLQQNLNVLIDGVREGRRTFANTMKYIFMATSANFGNMFSMAGASLFLPFLPLLPTQILLTNLLTDLPQMVISSDNVEPDTIDKPTNWDLRFIRRFMLTFGLLSSVFDYISFFLLLYVFRTDEAHFQTGWFVESVLSASVIVLVVRTRRVFYRARPGKWLVLATVFIVGLVLVLPVTPVAQAFGFKPLPLHLYGVIPGIVGAYAISAEGLKYWFYKHERKALPG</sequence>
<keyword evidence="21" id="KW-1185">Reference proteome</keyword>
<dbReference type="GO" id="GO:0015444">
    <property type="term" value="F:P-type magnesium transporter activity"/>
    <property type="evidence" value="ECO:0007669"/>
    <property type="project" value="UniProtKB-EC"/>
</dbReference>
<evidence type="ECO:0000256" key="15">
    <source>
        <dbReference type="ARBA" id="ARBA00023136"/>
    </source>
</evidence>
<evidence type="ECO:0000256" key="8">
    <source>
        <dbReference type="ARBA" id="ARBA00022553"/>
    </source>
</evidence>
<evidence type="ECO:0000256" key="14">
    <source>
        <dbReference type="ARBA" id="ARBA00022989"/>
    </source>
</evidence>
<dbReference type="InterPro" id="IPR001757">
    <property type="entry name" value="P_typ_ATPase"/>
</dbReference>
<proteinExistence type="inferred from homology"/>
<dbReference type="InterPro" id="IPR006415">
    <property type="entry name" value="P-type_ATPase_IIIB"/>
</dbReference>
<dbReference type="Gene3D" id="3.40.50.1000">
    <property type="entry name" value="HAD superfamily/HAD-like"/>
    <property type="match status" value="1"/>
</dbReference>
<dbReference type="InterPro" id="IPR006068">
    <property type="entry name" value="ATPase_P-typ_cation-transptr_C"/>
</dbReference>
<keyword evidence="9 18" id="KW-0812">Transmembrane</keyword>
<dbReference type="PROSITE" id="PS00154">
    <property type="entry name" value="ATPASE_E1_E2"/>
    <property type="match status" value="1"/>
</dbReference>
<evidence type="ECO:0000256" key="7">
    <source>
        <dbReference type="ARBA" id="ARBA00022519"/>
    </source>
</evidence>
<keyword evidence="11" id="KW-0067">ATP-binding</keyword>
<dbReference type="RefSeq" id="WP_071501572.1">
    <property type="nucleotide sequence ID" value="NZ_MORL01000001.1"/>
</dbReference>
<dbReference type="GO" id="GO:0005886">
    <property type="term" value="C:plasma membrane"/>
    <property type="evidence" value="ECO:0007669"/>
    <property type="project" value="UniProtKB-SubCell"/>
</dbReference>
<evidence type="ECO:0000256" key="2">
    <source>
        <dbReference type="ARBA" id="ARBA00004429"/>
    </source>
</evidence>